<accession>A0ABT5WVG5</accession>
<protein>
    <submittedName>
        <fullName evidence="1">Septum formation initiator family protein</fullName>
    </submittedName>
</protein>
<dbReference type="EMBL" id="JARESE010000065">
    <property type="protein sequence ID" value="MDE8653856.1"/>
    <property type="molecule type" value="Genomic_DNA"/>
</dbReference>
<sequence>MQGLALACLLVMGGFLLAGPSGLIAWSENQQMLEQRRTEIARLTFERDALRNRVNLLDPRHADPDLAGELLRSDLNVAHPDEMVMLLH</sequence>
<keyword evidence="2" id="KW-1185">Reference proteome</keyword>
<evidence type="ECO:0000313" key="2">
    <source>
        <dbReference type="Proteomes" id="UP001216253"/>
    </source>
</evidence>
<dbReference type="Proteomes" id="UP001216253">
    <property type="component" value="Unassembled WGS sequence"/>
</dbReference>
<proteinExistence type="predicted"/>
<organism evidence="1 2">
    <name type="scientific">Novosphingobium album</name>
    <name type="common">ex Liu et al. 2023</name>
    <dbReference type="NCBI Taxonomy" id="3031130"/>
    <lineage>
        <taxon>Bacteria</taxon>
        <taxon>Pseudomonadati</taxon>
        <taxon>Pseudomonadota</taxon>
        <taxon>Alphaproteobacteria</taxon>
        <taxon>Sphingomonadales</taxon>
        <taxon>Sphingomonadaceae</taxon>
        <taxon>Novosphingobium</taxon>
    </lineage>
</organism>
<comment type="caution">
    <text evidence="1">The sequence shown here is derived from an EMBL/GenBank/DDBJ whole genome shotgun (WGS) entry which is preliminary data.</text>
</comment>
<gene>
    <name evidence="1" type="ORF">PYV00_19375</name>
</gene>
<reference evidence="1 2" key="1">
    <citation type="submission" date="2023-03" db="EMBL/GenBank/DDBJ databases">
        <title>NovoSphingobium album sp. nov. isolated from polycyclic aromatic hydrocarbons- and heavy-metal polluted soil.</title>
        <authorList>
            <person name="Liu Z."/>
            <person name="Wang K."/>
        </authorList>
    </citation>
    <scope>NUCLEOTIDE SEQUENCE [LARGE SCALE GENOMIC DNA]</scope>
    <source>
        <strain evidence="1 2">H3SJ31-1</strain>
    </source>
</reference>
<evidence type="ECO:0000313" key="1">
    <source>
        <dbReference type="EMBL" id="MDE8653856.1"/>
    </source>
</evidence>
<name>A0ABT5WVG5_9SPHN</name>